<dbReference type="Proteomes" id="UP000005237">
    <property type="component" value="Unassembled WGS sequence"/>
</dbReference>
<keyword evidence="1" id="KW-0472">Membrane</keyword>
<keyword evidence="1" id="KW-0812">Transmembrane</keyword>
<protein>
    <submittedName>
        <fullName evidence="2">Uncharacterized protein</fullName>
    </submittedName>
</protein>
<name>A0A8R1EBU4_CAEJA</name>
<keyword evidence="3" id="KW-1185">Reference proteome</keyword>
<reference evidence="2" key="2">
    <citation type="submission" date="2022-06" db="UniProtKB">
        <authorList>
            <consortium name="EnsemblMetazoa"/>
        </authorList>
    </citation>
    <scope>IDENTIFICATION</scope>
    <source>
        <strain evidence="2">DF5081</strain>
    </source>
</reference>
<dbReference type="EnsemblMetazoa" id="CJA29235.1">
    <property type="protein sequence ID" value="CJA29235.1"/>
    <property type="gene ID" value="WBGene00184809"/>
</dbReference>
<reference evidence="3" key="1">
    <citation type="submission" date="2010-08" db="EMBL/GenBank/DDBJ databases">
        <authorList>
            <consortium name="Caenorhabditis japonica Sequencing Consortium"/>
            <person name="Wilson R.K."/>
        </authorList>
    </citation>
    <scope>NUCLEOTIDE SEQUENCE [LARGE SCALE GENOMIC DNA]</scope>
    <source>
        <strain evidence="3">DF5081</strain>
    </source>
</reference>
<keyword evidence="1" id="KW-1133">Transmembrane helix</keyword>
<proteinExistence type="predicted"/>
<organism evidence="2 3">
    <name type="scientific">Caenorhabditis japonica</name>
    <dbReference type="NCBI Taxonomy" id="281687"/>
    <lineage>
        <taxon>Eukaryota</taxon>
        <taxon>Metazoa</taxon>
        <taxon>Ecdysozoa</taxon>
        <taxon>Nematoda</taxon>
        <taxon>Chromadorea</taxon>
        <taxon>Rhabditida</taxon>
        <taxon>Rhabditina</taxon>
        <taxon>Rhabditomorpha</taxon>
        <taxon>Rhabditoidea</taxon>
        <taxon>Rhabditidae</taxon>
        <taxon>Peloderinae</taxon>
        <taxon>Caenorhabditis</taxon>
    </lineage>
</organism>
<accession>A0A8R1EBU4</accession>
<dbReference type="AlphaFoldDB" id="A0A8R1EBU4"/>
<evidence type="ECO:0000313" key="3">
    <source>
        <dbReference type="Proteomes" id="UP000005237"/>
    </source>
</evidence>
<feature type="transmembrane region" description="Helical" evidence="1">
    <location>
        <begin position="66"/>
        <end position="83"/>
    </location>
</feature>
<evidence type="ECO:0000313" key="2">
    <source>
        <dbReference type="EnsemblMetazoa" id="CJA29235.1"/>
    </source>
</evidence>
<evidence type="ECO:0000256" key="1">
    <source>
        <dbReference type="SAM" id="Phobius"/>
    </source>
</evidence>
<sequence>MRTAESAEVTSRRCHRCLSIKRKNQNIGQSQKTVQSKKQPRSGMLSNFLQERTEIFHTIHLKQEPIYFLQILFSIFSLLAAICRRHCIVFSQFPCARR</sequence>